<evidence type="ECO:0000313" key="5">
    <source>
        <dbReference type="EMBL" id="OAP36639.1"/>
    </source>
</evidence>
<dbReference type="Pfam" id="PF01370">
    <property type="entry name" value="Epimerase"/>
    <property type="match status" value="1"/>
</dbReference>
<evidence type="ECO:0000313" key="6">
    <source>
        <dbReference type="Proteomes" id="UP000094025"/>
    </source>
</evidence>
<dbReference type="RefSeq" id="WP_064243864.1">
    <property type="nucleotide sequence ID" value="NZ_LPUX01000064.1"/>
</dbReference>
<evidence type="ECO:0000259" key="4">
    <source>
        <dbReference type="Pfam" id="PF01370"/>
    </source>
</evidence>
<keyword evidence="3" id="KW-0520">NAD</keyword>
<proteinExistence type="inferred from homology"/>
<dbReference type="Gene3D" id="3.40.50.720">
    <property type="entry name" value="NAD(P)-binding Rossmann-like Domain"/>
    <property type="match status" value="1"/>
</dbReference>
<dbReference type="Proteomes" id="UP000094025">
    <property type="component" value="Unassembled WGS sequence"/>
</dbReference>
<keyword evidence="2" id="KW-0560">Oxidoreductase</keyword>
<evidence type="ECO:0000256" key="1">
    <source>
        <dbReference type="ARBA" id="ARBA00007637"/>
    </source>
</evidence>
<dbReference type="PANTHER" id="PTHR43103:SF5">
    <property type="entry name" value="4-EPIMERASE, PUTATIVE (AFU_ORTHOLOGUE AFUA_7G00360)-RELATED"/>
    <property type="match status" value="1"/>
</dbReference>
<dbReference type="PANTHER" id="PTHR43103">
    <property type="entry name" value="NUCLEOSIDE-DIPHOSPHATE-SUGAR EPIMERASE"/>
    <property type="match status" value="1"/>
</dbReference>
<dbReference type="InterPro" id="IPR001509">
    <property type="entry name" value="Epimerase_deHydtase"/>
</dbReference>
<dbReference type="GO" id="GO:0016491">
    <property type="term" value="F:oxidoreductase activity"/>
    <property type="evidence" value="ECO:0007669"/>
    <property type="project" value="UniProtKB-KW"/>
</dbReference>
<dbReference type="AlphaFoldDB" id="A0A178XN10"/>
<comment type="caution">
    <text evidence="5">The sequence shown here is derived from an EMBL/GenBank/DDBJ whole genome shotgun (WGS) entry which is preliminary data.</text>
</comment>
<protein>
    <submittedName>
        <fullName evidence="5">NAD-dependent dehydratase</fullName>
    </submittedName>
</protein>
<comment type="similarity">
    <text evidence="1">Belongs to the NAD(P)-dependent epimerase/dehydratase family.</text>
</comment>
<keyword evidence="6" id="KW-1185">Reference proteome</keyword>
<evidence type="ECO:0000256" key="3">
    <source>
        <dbReference type="ARBA" id="ARBA00023027"/>
    </source>
</evidence>
<organism evidence="5 6">
    <name type="scientific">Sinorhizobium glycinis</name>
    <dbReference type="NCBI Taxonomy" id="1472378"/>
    <lineage>
        <taxon>Bacteria</taxon>
        <taxon>Pseudomonadati</taxon>
        <taxon>Pseudomonadota</taxon>
        <taxon>Alphaproteobacteria</taxon>
        <taxon>Hyphomicrobiales</taxon>
        <taxon>Rhizobiaceae</taxon>
        <taxon>Sinorhizobium/Ensifer group</taxon>
        <taxon>Sinorhizobium</taxon>
    </lineage>
</organism>
<sequence>MTKPYDTLLITGAAGRLGTELRRGLAPLANRLRLADRTEVRDLQPNEEAMVFDLADADAVLKATQGVDAIVHFGGAPLETAWETILDSNIRGSYNIYEGARKNGARRVVYASSVHAIGYHTLEAHIDTDAPVRPDSLYGVSKCFVESLSRFYWDKFGLESVCLRIFSSFPEPADRRMLWSWLSFDDCVRLVTASLTAPRVGHTISFGMSDNSLKPVDNSKAGHLGYLPQDNTERFRAAVEAQKPPLDPKAPAAFYLGGWFVDIGHPDDEASK</sequence>
<reference evidence="5 6" key="1">
    <citation type="journal article" date="2016" name="Int. J. Syst. Evol. Microbiol.">
        <title>Ensifer glycinis sp. nov., an novel rhizobial species associated with Glycine spp.</title>
        <authorList>
            <person name="Yan H."/>
            <person name="Yan J."/>
            <person name="Sui X.H."/>
            <person name="Wang E.T."/>
            <person name="Chen W.X."/>
            <person name="Zhang X.X."/>
            <person name="Chen W.F."/>
        </authorList>
    </citation>
    <scope>NUCLEOTIDE SEQUENCE [LARGE SCALE GENOMIC DNA]</scope>
    <source>
        <strain evidence="5 6">CCBAU 23380</strain>
    </source>
</reference>
<dbReference type="EMBL" id="LPUX01000064">
    <property type="protein sequence ID" value="OAP36639.1"/>
    <property type="molecule type" value="Genomic_DNA"/>
</dbReference>
<feature type="domain" description="NAD-dependent epimerase/dehydratase" evidence="4">
    <location>
        <begin position="9"/>
        <end position="169"/>
    </location>
</feature>
<dbReference type="STRING" id="1472378.AU381_19325"/>
<dbReference type="SUPFAM" id="SSF51735">
    <property type="entry name" value="NAD(P)-binding Rossmann-fold domains"/>
    <property type="match status" value="1"/>
</dbReference>
<gene>
    <name evidence="5" type="ORF">AU381_19325</name>
</gene>
<dbReference type="OrthoDB" id="8770295at2"/>
<name>A0A178XN10_9HYPH</name>
<evidence type="ECO:0000256" key="2">
    <source>
        <dbReference type="ARBA" id="ARBA00023002"/>
    </source>
</evidence>
<dbReference type="InterPro" id="IPR036291">
    <property type="entry name" value="NAD(P)-bd_dom_sf"/>
</dbReference>
<accession>A0A178XN10</accession>